<dbReference type="PANTHER" id="PTHR34822">
    <property type="entry name" value="GRPB DOMAIN PROTEIN (AFU_ORTHOLOGUE AFUA_1G01530)"/>
    <property type="match status" value="1"/>
</dbReference>
<name>A0ABV7LUQ8_9GAMM</name>
<keyword evidence="2" id="KW-1185">Reference proteome</keyword>
<dbReference type="PANTHER" id="PTHR34822:SF1">
    <property type="entry name" value="GRPB FAMILY PROTEIN"/>
    <property type="match status" value="1"/>
</dbReference>
<gene>
    <name evidence="1" type="ORF">ACFOEV_21450</name>
</gene>
<evidence type="ECO:0000313" key="1">
    <source>
        <dbReference type="EMBL" id="MFC3286173.1"/>
    </source>
</evidence>
<sequence length="178" mass="20198">MKESESLEQAIHETVALVPYDPQWPALFNAERDRLLGLFPAQLLDVQHIGSTAIPGMPAKPIIDILAGVESMAVADSLCEPLLDSHYTTSAEFNAALTDRRWFMRWANGHRTHHLHVVVLGESDWCRRLRFRDALRADPVLARRYASLKRELAARHRTDREAYTRAKTTFVLSIIGDV</sequence>
<reference evidence="2" key="1">
    <citation type="journal article" date="2019" name="Int. J. Syst. Evol. Microbiol.">
        <title>The Global Catalogue of Microorganisms (GCM) 10K type strain sequencing project: providing services to taxonomists for standard genome sequencing and annotation.</title>
        <authorList>
            <consortium name="The Broad Institute Genomics Platform"/>
            <consortium name="The Broad Institute Genome Sequencing Center for Infectious Disease"/>
            <person name="Wu L."/>
            <person name="Ma J."/>
        </authorList>
    </citation>
    <scope>NUCLEOTIDE SEQUENCE [LARGE SCALE GENOMIC DNA]</scope>
    <source>
        <strain evidence="2">CECT 7698</strain>
    </source>
</reference>
<dbReference type="RefSeq" id="WP_386776972.1">
    <property type="nucleotide sequence ID" value="NZ_JBHRUG010000048.1"/>
</dbReference>
<dbReference type="EMBL" id="JBHRUG010000048">
    <property type="protein sequence ID" value="MFC3286173.1"/>
    <property type="molecule type" value="Genomic_DNA"/>
</dbReference>
<protein>
    <submittedName>
        <fullName evidence="1">GrpB family protein</fullName>
    </submittedName>
</protein>
<organism evidence="1 2">
    <name type="scientific">Litchfieldella rifensis</name>
    <dbReference type="NCBI Taxonomy" id="762643"/>
    <lineage>
        <taxon>Bacteria</taxon>
        <taxon>Pseudomonadati</taxon>
        <taxon>Pseudomonadota</taxon>
        <taxon>Gammaproteobacteria</taxon>
        <taxon>Oceanospirillales</taxon>
        <taxon>Halomonadaceae</taxon>
        <taxon>Litchfieldella</taxon>
    </lineage>
</organism>
<dbReference type="Pfam" id="PF04229">
    <property type="entry name" value="GrpB"/>
    <property type="match status" value="1"/>
</dbReference>
<comment type="caution">
    <text evidence="1">The sequence shown here is derived from an EMBL/GenBank/DDBJ whole genome shotgun (WGS) entry which is preliminary data.</text>
</comment>
<dbReference type="Gene3D" id="3.30.460.10">
    <property type="entry name" value="Beta Polymerase, domain 2"/>
    <property type="match status" value="1"/>
</dbReference>
<dbReference type="InterPro" id="IPR007344">
    <property type="entry name" value="GrpB/CoaE"/>
</dbReference>
<dbReference type="Proteomes" id="UP001595579">
    <property type="component" value="Unassembled WGS sequence"/>
</dbReference>
<proteinExistence type="predicted"/>
<dbReference type="SUPFAM" id="SSF81301">
    <property type="entry name" value="Nucleotidyltransferase"/>
    <property type="match status" value="1"/>
</dbReference>
<dbReference type="InterPro" id="IPR043519">
    <property type="entry name" value="NT_sf"/>
</dbReference>
<evidence type="ECO:0000313" key="2">
    <source>
        <dbReference type="Proteomes" id="UP001595579"/>
    </source>
</evidence>
<accession>A0ABV7LUQ8</accession>